<dbReference type="GO" id="GO:0048500">
    <property type="term" value="C:signal recognition particle"/>
    <property type="evidence" value="ECO:0007669"/>
    <property type="project" value="InterPro"/>
</dbReference>
<feature type="region of interest" description="Disordered" evidence="1">
    <location>
        <begin position="315"/>
        <end position="351"/>
    </location>
</feature>
<proteinExistence type="predicted"/>
<organism evidence="4 5">
    <name type="scientific">Symbiodinium microadriaticum</name>
    <name type="common">Dinoflagellate</name>
    <name type="synonym">Zooxanthella microadriatica</name>
    <dbReference type="NCBI Taxonomy" id="2951"/>
    <lineage>
        <taxon>Eukaryota</taxon>
        <taxon>Sar</taxon>
        <taxon>Alveolata</taxon>
        <taxon>Dinophyceae</taxon>
        <taxon>Suessiales</taxon>
        <taxon>Symbiodiniaceae</taxon>
        <taxon>Symbiodinium</taxon>
    </lineage>
</organism>
<dbReference type="GO" id="GO:0008312">
    <property type="term" value="F:7S RNA binding"/>
    <property type="evidence" value="ECO:0007669"/>
    <property type="project" value="InterPro"/>
</dbReference>
<protein>
    <recommendedName>
        <fullName evidence="3">EF-hand domain-containing protein</fullName>
    </recommendedName>
</protein>
<dbReference type="Proteomes" id="UP000186817">
    <property type="component" value="Unassembled WGS sequence"/>
</dbReference>
<evidence type="ECO:0000313" key="5">
    <source>
        <dbReference type="Proteomes" id="UP000186817"/>
    </source>
</evidence>
<dbReference type="Pfam" id="PF02978">
    <property type="entry name" value="SRP_SPB"/>
    <property type="match status" value="1"/>
</dbReference>
<dbReference type="InterPro" id="IPR004125">
    <property type="entry name" value="Signal_recog_particle_SRP54_M"/>
</dbReference>
<dbReference type="InterPro" id="IPR002048">
    <property type="entry name" value="EF_hand_dom"/>
</dbReference>
<dbReference type="Gene3D" id="1.10.260.30">
    <property type="entry name" value="Signal recognition particle, SRP54 subunit, M-domain"/>
    <property type="match status" value="1"/>
</dbReference>
<dbReference type="InterPro" id="IPR011992">
    <property type="entry name" value="EF-hand-dom_pair"/>
</dbReference>
<dbReference type="EMBL" id="LSRX01001743">
    <property type="protein sequence ID" value="OLP77567.1"/>
    <property type="molecule type" value="Genomic_DNA"/>
</dbReference>
<sequence length="351" mass="38591">MPSESALAGSGRADADVVASKEVAPWRRKEGEVLFEMLDRDKDGYLTRKEARNWLRICVQTEFDVQRSVSLVCLSLPCAEPSSGVIDMPRTLHRNRRFCLLWILVAFAASVLQIAWRPAFAAKCFGATPRGQRGRQGRAAFGQESAPDWAQGDQDEQALAAPTIRDPEVPQVQEPLAQTALDKIVSDMAVDPAEVVGARVSAGRMNFEDFVATSMVMTTPSDAGPLGALPTGYEKIILAMTLEERRNPEVFKGTNAQDRIARVAAQAGMEPQVAKTFLSDFGSIQQFFAKVQQGTEGGKGALRQPMQMAAEYIANKPRRMRRSRESQNKMLKEAGKNLRAKKAKSRSKGFS</sequence>
<keyword evidence="5" id="KW-1185">Reference proteome</keyword>
<dbReference type="PROSITE" id="PS50222">
    <property type="entry name" value="EF_HAND_2"/>
    <property type="match status" value="1"/>
</dbReference>
<keyword evidence="2" id="KW-0812">Transmembrane</keyword>
<comment type="caution">
    <text evidence="4">The sequence shown here is derived from an EMBL/GenBank/DDBJ whole genome shotgun (WGS) entry which is preliminary data.</text>
</comment>
<dbReference type="OrthoDB" id="413688at2759"/>
<keyword evidence="2" id="KW-0472">Membrane</keyword>
<reference evidence="4 5" key="1">
    <citation type="submission" date="2016-02" db="EMBL/GenBank/DDBJ databases">
        <title>Genome analysis of coral dinoflagellate symbionts highlights evolutionary adaptations to a symbiotic lifestyle.</title>
        <authorList>
            <person name="Aranda M."/>
            <person name="Li Y."/>
            <person name="Liew Y.J."/>
            <person name="Baumgarten S."/>
            <person name="Simakov O."/>
            <person name="Wilson M."/>
            <person name="Piel J."/>
            <person name="Ashoor H."/>
            <person name="Bougouffa S."/>
            <person name="Bajic V.B."/>
            <person name="Ryu T."/>
            <person name="Ravasi T."/>
            <person name="Bayer T."/>
            <person name="Micklem G."/>
            <person name="Kim H."/>
            <person name="Bhak J."/>
            <person name="Lajeunesse T.C."/>
            <person name="Voolstra C.R."/>
        </authorList>
    </citation>
    <scope>NUCLEOTIDE SEQUENCE [LARGE SCALE GENOMIC DNA]</scope>
    <source>
        <strain evidence="4 5">CCMP2467</strain>
    </source>
</reference>
<keyword evidence="2" id="KW-1133">Transmembrane helix</keyword>
<dbReference type="SUPFAM" id="SSF47446">
    <property type="entry name" value="Signal peptide-binding domain"/>
    <property type="match status" value="1"/>
</dbReference>
<dbReference type="InterPro" id="IPR036891">
    <property type="entry name" value="Signal_recog_part_SRP54_M_sf"/>
</dbReference>
<dbReference type="GO" id="GO:0005509">
    <property type="term" value="F:calcium ion binding"/>
    <property type="evidence" value="ECO:0007669"/>
    <property type="project" value="InterPro"/>
</dbReference>
<feature type="domain" description="EF-hand" evidence="3">
    <location>
        <begin position="26"/>
        <end position="61"/>
    </location>
</feature>
<feature type="compositionally biased region" description="Basic residues" evidence="1">
    <location>
        <begin position="338"/>
        <end position="351"/>
    </location>
</feature>
<evidence type="ECO:0000256" key="2">
    <source>
        <dbReference type="SAM" id="Phobius"/>
    </source>
</evidence>
<evidence type="ECO:0000259" key="3">
    <source>
        <dbReference type="PROSITE" id="PS50222"/>
    </source>
</evidence>
<feature type="transmembrane region" description="Helical" evidence="2">
    <location>
        <begin position="98"/>
        <end position="116"/>
    </location>
</feature>
<dbReference type="SUPFAM" id="SSF47473">
    <property type="entry name" value="EF-hand"/>
    <property type="match status" value="1"/>
</dbReference>
<dbReference type="AlphaFoldDB" id="A0A1Q9C3S2"/>
<dbReference type="GO" id="GO:0006614">
    <property type="term" value="P:SRP-dependent cotranslational protein targeting to membrane"/>
    <property type="evidence" value="ECO:0007669"/>
    <property type="project" value="InterPro"/>
</dbReference>
<evidence type="ECO:0000313" key="4">
    <source>
        <dbReference type="EMBL" id="OLP77567.1"/>
    </source>
</evidence>
<gene>
    <name evidence="4" type="ORF">AK812_SmicGene42361</name>
</gene>
<accession>A0A1Q9C3S2</accession>
<name>A0A1Q9C3S2_SYMMI</name>
<feature type="compositionally biased region" description="Basic and acidic residues" evidence="1">
    <location>
        <begin position="323"/>
        <end position="336"/>
    </location>
</feature>
<feature type="region of interest" description="Disordered" evidence="1">
    <location>
        <begin position="129"/>
        <end position="156"/>
    </location>
</feature>
<evidence type="ECO:0000256" key="1">
    <source>
        <dbReference type="SAM" id="MobiDB-lite"/>
    </source>
</evidence>